<dbReference type="AlphaFoldDB" id="A0A8K0HZ52"/>
<reference evidence="1" key="2">
    <citation type="submission" date="2019-07" db="EMBL/GenBank/DDBJ databases">
        <authorList>
            <person name="Yang Y."/>
            <person name="Bocs S."/>
            <person name="Baudouin L."/>
        </authorList>
    </citation>
    <scope>NUCLEOTIDE SEQUENCE</scope>
    <source>
        <tissue evidence="1">Spear leaf of Hainan Tall coconut</tissue>
    </source>
</reference>
<name>A0A8K0HZ52_COCNU</name>
<dbReference type="EMBL" id="CM017873">
    <property type="protein sequence ID" value="KAG1330835.1"/>
    <property type="molecule type" value="Genomic_DNA"/>
</dbReference>
<proteinExistence type="predicted"/>
<reference evidence="1" key="1">
    <citation type="journal article" date="2017" name="Gigascience">
        <title>The genome draft of coconut (Cocos nucifera).</title>
        <authorList>
            <person name="Xiao Y."/>
            <person name="Xu P."/>
            <person name="Fan H."/>
            <person name="Baudouin L."/>
            <person name="Xia W."/>
            <person name="Bocs S."/>
            <person name="Xu J."/>
            <person name="Li Q."/>
            <person name="Guo A."/>
            <person name="Zhou L."/>
            <person name="Li J."/>
            <person name="Wu Y."/>
            <person name="Ma Z."/>
            <person name="Armero A."/>
            <person name="Issali A.E."/>
            <person name="Liu N."/>
            <person name="Peng M."/>
            <person name="Yang Y."/>
        </authorList>
    </citation>
    <scope>NUCLEOTIDE SEQUENCE</scope>
    <source>
        <tissue evidence="1">Spear leaf of Hainan Tall coconut</tissue>
    </source>
</reference>
<comment type="caution">
    <text evidence="1">The sequence shown here is derived from an EMBL/GenBank/DDBJ whole genome shotgun (WGS) entry which is preliminary data.</text>
</comment>
<dbReference type="Proteomes" id="UP000797356">
    <property type="component" value="Chromosome 2"/>
</dbReference>
<sequence>MTSCQLASFSPPSVQGPAGIVPSVGHHGWPAISFAAVHGRDSGEQTPLFERIRGEERFFPLFSPPGAQGPASIVPSTSHHGWPAISFADMHERDSGKQYSLFERRRGEERFFSILTPSPTSPSTRMPGS</sequence>
<keyword evidence="2" id="KW-1185">Reference proteome</keyword>
<protein>
    <submittedName>
        <fullName evidence="1">Uncharacterized protein</fullName>
    </submittedName>
</protein>
<gene>
    <name evidence="1" type="ORF">COCNU_02G008030</name>
</gene>
<organism evidence="1 2">
    <name type="scientific">Cocos nucifera</name>
    <name type="common">Coconut palm</name>
    <dbReference type="NCBI Taxonomy" id="13894"/>
    <lineage>
        <taxon>Eukaryota</taxon>
        <taxon>Viridiplantae</taxon>
        <taxon>Streptophyta</taxon>
        <taxon>Embryophyta</taxon>
        <taxon>Tracheophyta</taxon>
        <taxon>Spermatophyta</taxon>
        <taxon>Magnoliopsida</taxon>
        <taxon>Liliopsida</taxon>
        <taxon>Arecaceae</taxon>
        <taxon>Arecoideae</taxon>
        <taxon>Cocoseae</taxon>
        <taxon>Attaleinae</taxon>
        <taxon>Cocos</taxon>
    </lineage>
</organism>
<evidence type="ECO:0000313" key="2">
    <source>
        <dbReference type="Proteomes" id="UP000797356"/>
    </source>
</evidence>
<accession>A0A8K0HZ52</accession>
<evidence type="ECO:0000313" key="1">
    <source>
        <dbReference type="EMBL" id="KAG1330835.1"/>
    </source>
</evidence>